<dbReference type="AlphaFoldDB" id="A0A2K4YDI1"/>
<dbReference type="SUPFAM" id="SSF53474">
    <property type="entry name" value="alpha/beta-Hydrolases"/>
    <property type="match status" value="1"/>
</dbReference>
<evidence type="ECO:0000313" key="3">
    <source>
        <dbReference type="Proteomes" id="UP000236318"/>
    </source>
</evidence>
<dbReference type="PRINTS" id="PR00111">
    <property type="entry name" value="ABHYDROLASE"/>
</dbReference>
<dbReference type="OrthoDB" id="812569at2"/>
<dbReference type="Proteomes" id="UP000236318">
    <property type="component" value="Unassembled WGS sequence"/>
</dbReference>
<comment type="caution">
    <text evidence="2">The sequence shown here is derived from an EMBL/GenBank/DDBJ whole genome shotgun (WGS) entry which is preliminary data.</text>
</comment>
<dbReference type="EMBL" id="FXEG02000003">
    <property type="protein sequence ID" value="SOX54834.1"/>
    <property type="molecule type" value="Genomic_DNA"/>
</dbReference>
<dbReference type="PRINTS" id="PR00412">
    <property type="entry name" value="EPOXHYDRLASE"/>
</dbReference>
<protein>
    <submittedName>
        <fullName evidence="2">Alpha/beta hydrolase</fullName>
    </submittedName>
</protein>
<organism evidence="2 3">
    <name type="scientific">Mycobacterium ahvazicum</name>
    <dbReference type="NCBI Taxonomy" id="1964395"/>
    <lineage>
        <taxon>Bacteria</taxon>
        <taxon>Bacillati</taxon>
        <taxon>Actinomycetota</taxon>
        <taxon>Actinomycetes</taxon>
        <taxon>Mycobacteriales</taxon>
        <taxon>Mycobacteriaceae</taxon>
        <taxon>Mycobacterium</taxon>
        <taxon>Mycobacterium simiae complex</taxon>
    </lineage>
</organism>
<gene>
    <name evidence="2" type="ORF">MAAFP003_3513</name>
</gene>
<dbReference type="RefSeq" id="WP_096288863.1">
    <property type="nucleotide sequence ID" value="NZ_FXEG02000003.1"/>
</dbReference>
<sequence>MTDAPEVPPWLDTTLFPYVNHYLDIDGNTVHYVDEGAGPVLLLLHGNPTWSFLYRHMIAELSGSFRCIALDYPGFGLSTAREGYGYKPVEHSAIVEAFVEALGLTDIRLMVQDWGGPIGLGFAGRRPDLIHSLIIGNTWAWPAQDVTHIAMFSRIAGNPVSRWLIKRFNLFVRLLMPFGISRSLTAAEKAAYRGPFPTPRSRVPTALFPHEILASRAFLADVQAGLPALADKPALIVWGDADTGFRASERQRFEAAFAHHRTVILGGAKHFIQEDSPQQICAAIVSFEQQTCGG</sequence>
<name>A0A2K4YDI1_9MYCO</name>
<feature type="domain" description="AB hydrolase-1" evidence="1">
    <location>
        <begin position="39"/>
        <end position="277"/>
    </location>
</feature>
<dbReference type="PANTHER" id="PTHR43798:SF24">
    <property type="entry name" value="CIS-3-ALKYL-4-ALKYLOXETAN-2-ONE DECARBOXYLASE"/>
    <property type="match status" value="1"/>
</dbReference>
<dbReference type="Gene3D" id="3.40.50.1820">
    <property type="entry name" value="alpha/beta hydrolase"/>
    <property type="match status" value="1"/>
</dbReference>
<dbReference type="InterPro" id="IPR050266">
    <property type="entry name" value="AB_hydrolase_sf"/>
</dbReference>
<dbReference type="GO" id="GO:0016787">
    <property type="term" value="F:hydrolase activity"/>
    <property type="evidence" value="ECO:0007669"/>
    <property type="project" value="UniProtKB-KW"/>
</dbReference>
<dbReference type="InterPro" id="IPR000639">
    <property type="entry name" value="Epox_hydrolase-like"/>
</dbReference>
<keyword evidence="3" id="KW-1185">Reference proteome</keyword>
<keyword evidence="2" id="KW-0378">Hydrolase</keyword>
<evidence type="ECO:0000259" key="1">
    <source>
        <dbReference type="Pfam" id="PF00561"/>
    </source>
</evidence>
<dbReference type="Pfam" id="PF00561">
    <property type="entry name" value="Abhydrolase_1"/>
    <property type="match status" value="1"/>
</dbReference>
<dbReference type="PANTHER" id="PTHR43798">
    <property type="entry name" value="MONOACYLGLYCEROL LIPASE"/>
    <property type="match status" value="1"/>
</dbReference>
<proteinExistence type="predicted"/>
<evidence type="ECO:0000313" key="2">
    <source>
        <dbReference type="EMBL" id="SOX54834.1"/>
    </source>
</evidence>
<dbReference type="GO" id="GO:0016020">
    <property type="term" value="C:membrane"/>
    <property type="evidence" value="ECO:0007669"/>
    <property type="project" value="TreeGrafter"/>
</dbReference>
<dbReference type="InterPro" id="IPR029058">
    <property type="entry name" value="AB_hydrolase_fold"/>
</dbReference>
<accession>A0A2K4YDI1</accession>
<dbReference type="InterPro" id="IPR000073">
    <property type="entry name" value="AB_hydrolase_1"/>
</dbReference>
<reference evidence="2" key="1">
    <citation type="submission" date="2018-01" db="EMBL/GenBank/DDBJ databases">
        <authorList>
            <consortium name="Urmite Genomes"/>
        </authorList>
    </citation>
    <scope>NUCLEOTIDE SEQUENCE [LARGE SCALE GENOMIC DNA]</scope>
    <source>
        <strain evidence="2">AFP003</strain>
    </source>
</reference>